<dbReference type="CTD" id="8235309"/>
<keyword evidence="2" id="KW-0963">Cytoplasm</keyword>
<dbReference type="OrthoDB" id="10037120at2759"/>
<feature type="compositionally biased region" description="Basic and acidic residues" evidence="4">
    <location>
        <begin position="307"/>
        <end position="319"/>
    </location>
</feature>
<evidence type="ECO:0000256" key="1">
    <source>
        <dbReference type="ARBA" id="ARBA00004496"/>
    </source>
</evidence>
<sequence length="461" mass="52657">MDVKTLDYSKIPLIALKKTTQNILSAGLNQHKIIPNNDGIPRDWRGLGHLIGLNGVEMGWIEATPDPFSALLNHWGKNGNLNLLQNYLKIIDRFDVLDDAKQFIESNSLEYAKNLNSLNTSVANVNLESDKVILTTDDVIRLENGMEPQIYDAYILYAEEDVNFATEIIETMESKYNLKLCVRDRDLIGGVQFEHDAITKLIAERCKRLVVVVSPNFLKSKANKFFVTFAQALGLDIRERKVIPILYEKCIVPPELSYYFCLDYSRANKLWNFWEKLRDSIQAPEMSDKTGNVVSVKSGDKTNDHWITRTHFDSKKERGVEEEEEEEEKDDEGEVIVKEKPGSSTTYKRVDSKMSSRKKKNVYKLIKNSLSKALKNSNQQTNDMDKTTNSKQSKNSILNSFLSGEKILIENYNNSSSSLERDDESDVNVDDDFDSYNKKILGKKKLSNKKKDKVVVEPLLS</sequence>
<dbReference type="FunCoup" id="E0VZM0">
    <property type="interactions" value="336"/>
</dbReference>
<gene>
    <name evidence="8" type="primary">8235309</name>
    <name evidence="7" type="ORF">Phum_PHUM536290</name>
</gene>
<dbReference type="InParanoid" id="E0VZM0"/>
<dbReference type="FunFam" id="3.40.50.10140:FF:000022">
    <property type="entry name" value="Myd88"/>
    <property type="match status" value="1"/>
</dbReference>
<dbReference type="PROSITE" id="PS50104">
    <property type="entry name" value="TIR"/>
    <property type="match status" value="1"/>
</dbReference>
<evidence type="ECO:0000256" key="3">
    <source>
        <dbReference type="ARBA" id="ARBA00023198"/>
    </source>
</evidence>
<dbReference type="GO" id="GO:0050830">
    <property type="term" value="P:defense response to Gram-positive bacterium"/>
    <property type="evidence" value="ECO:0007669"/>
    <property type="project" value="TreeGrafter"/>
</dbReference>
<dbReference type="GO" id="GO:0002755">
    <property type="term" value="P:MyD88-dependent toll-like receptor signaling pathway"/>
    <property type="evidence" value="ECO:0007669"/>
    <property type="project" value="InterPro"/>
</dbReference>
<dbReference type="InterPro" id="IPR011029">
    <property type="entry name" value="DEATH-like_dom_sf"/>
</dbReference>
<name>E0VZM0_PEDHC</name>
<dbReference type="InterPro" id="IPR017281">
    <property type="entry name" value="Myelin_different_resp_MyD88"/>
</dbReference>
<reference evidence="7" key="1">
    <citation type="submission" date="2007-04" db="EMBL/GenBank/DDBJ databases">
        <title>Annotation of Pediculus humanus corporis strain USDA.</title>
        <authorList>
            <person name="Kirkness E."/>
            <person name="Hannick L."/>
            <person name="Hass B."/>
            <person name="Bruggner R."/>
            <person name="Lawson D."/>
            <person name="Bidwell S."/>
            <person name="Joardar V."/>
            <person name="Caler E."/>
            <person name="Walenz B."/>
            <person name="Inman J."/>
            <person name="Schobel S."/>
            <person name="Galinsky K."/>
            <person name="Amedeo P."/>
            <person name="Strausberg R."/>
        </authorList>
    </citation>
    <scope>NUCLEOTIDE SEQUENCE</scope>
    <source>
        <strain evidence="7">USDA</strain>
    </source>
</reference>
<dbReference type="InterPro" id="IPR000488">
    <property type="entry name" value="Death_dom"/>
</dbReference>
<reference evidence="7" key="2">
    <citation type="submission" date="2007-04" db="EMBL/GenBank/DDBJ databases">
        <title>The genome of the human body louse.</title>
        <authorList>
            <consortium name="The Human Body Louse Genome Consortium"/>
            <person name="Kirkness E."/>
            <person name="Walenz B."/>
            <person name="Hass B."/>
            <person name="Bruggner R."/>
            <person name="Strausberg R."/>
        </authorList>
    </citation>
    <scope>NUCLEOTIDE SEQUENCE</scope>
    <source>
        <strain evidence="7">USDA</strain>
    </source>
</reference>
<dbReference type="PANTHER" id="PTHR15079">
    <property type="entry name" value="MYD88"/>
    <property type="match status" value="1"/>
</dbReference>
<feature type="region of interest" description="Disordered" evidence="4">
    <location>
        <begin position="375"/>
        <end position="395"/>
    </location>
</feature>
<organism>
    <name type="scientific">Pediculus humanus subsp. corporis</name>
    <name type="common">Body louse</name>
    <dbReference type="NCBI Taxonomy" id="121224"/>
    <lineage>
        <taxon>Eukaryota</taxon>
        <taxon>Metazoa</taxon>
        <taxon>Ecdysozoa</taxon>
        <taxon>Arthropoda</taxon>
        <taxon>Hexapoda</taxon>
        <taxon>Insecta</taxon>
        <taxon>Pterygota</taxon>
        <taxon>Neoptera</taxon>
        <taxon>Paraneoptera</taxon>
        <taxon>Psocodea</taxon>
        <taxon>Troctomorpha</taxon>
        <taxon>Phthiraptera</taxon>
        <taxon>Anoplura</taxon>
        <taxon>Pediculidae</taxon>
        <taxon>Pediculus</taxon>
    </lineage>
</organism>
<dbReference type="HOGENOM" id="CLU_047459_0_0_1"/>
<dbReference type="EnsemblMetazoa" id="PHUM536290-RA">
    <property type="protein sequence ID" value="PHUM536290-PA"/>
    <property type="gene ID" value="PHUM536290"/>
</dbReference>
<dbReference type="AlphaFoldDB" id="E0VZM0"/>
<evidence type="ECO:0000313" key="9">
    <source>
        <dbReference type="Proteomes" id="UP000009046"/>
    </source>
</evidence>
<dbReference type="RefSeq" id="XP_002431564.1">
    <property type="nucleotide sequence ID" value="XM_002431519.1"/>
</dbReference>
<dbReference type="STRING" id="121224.E0VZM0"/>
<reference evidence="8" key="3">
    <citation type="submission" date="2021-02" db="UniProtKB">
        <authorList>
            <consortium name="EnsemblMetazoa"/>
        </authorList>
    </citation>
    <scope>IDENTIFICATION</scope>
    <source>
        <strain evidence="8">USDA</strain>
    </source>
</reference>
<evidence type="ECO:0000313" key="8">
    <source>
        <dbReference type="EnsemblMetazoa" id="PHUM536290-PA"/>
    </source>
</evidence>
<dbReference type="GO" id="GO:0070976">
    <property type="term" value="F:TIR domain binding"/>
    <property type="evidence" value="ECO:0007669"/>
    <property type="project" value="InterPro"/>
</dbReference>
<feature type="compositionally biased region" description="Acidic residues" evidence="4">
    <location>
        <begin position="320"/>
        <end position="334"/>
    </location>
</feature>
<dbReference type="Pfam" id="PF01582">
    <property type="entry name" value="TIR"/>
    <property type="match status" value="1"/>
</dbReference>
<proteinExistence type="predicted"/>
<dbReference type="GeneID" id="8235309"/>
<keyword evidence="3" id="KW-0395">Inflammatory response</keyword>
<evidence type="ECO:0000256" key="2">
    <source>
        <dbReference type="ARBA" id="ARBA00022490"/>
    </source>
</evidence>
<dbReference type="InterPro" id="IPR035897">
    <property type="entry name" value="Toll_tir_struct_dom_sf"/>
</dbReference>
<evidence type="ECO:0000259" key="5">
    <source>
        <dbReference type="PROSITE" id="PS50017"/>
    </source>
</evidence>
<dbReference type="GO" id="GO:0035325">
    <property type="term" value="F:Toll-like receptor binding"/>
    <property type="evidence" value="ECO:0007669"/>
    <property type="project" value="TreeGrafter"/>
</dbReference>
<dbReference type="GO" id="GO:0045087">
    <property type="term" value="P:innate immune response"/>
    <property type="evidence" value="ECO:0007669"/>
    <property type="project" value="TreeGrafter"/>
</dbReference>
<dbReference type="PROSITE" id="PS50017">
    <property type="entry name" value="DEATH_DOMAIN"/>
    <property type="match status" value="1"/>
</dbReference>
<accession>E0VZM0</accession>
<dbReference type="EMBL" id="AAZO01006512">
    <property type="status" value="NOT_ANNOTATED_CDS"/>
    <property type="molecule type" value="Genomic_DNA"/>
</dbReference>
<dbReference type="Gene3D" id="3.40.50.10140">
    <property type="entry name" value="Toll/interleukin-1 receptor homology (TIR) domain"/>
    <property type="match status" value="1"/>
</dbReference>
<dbReference type="SMART" id="SM00255">
    <property type="entry name" value="TIR"/>
    <property type="match status" value="1"/>
</dbReference>
<protein>
    <submittedName>
        <fullName evidence="7 8">Myeloid differentiation primary response protein MyD88, putative</fullName>
    </submittedName>
</protein>
<dbReference type="InterPro" id="IPR000157">
    <property type="entry name" value="TIR_dom"/>
</dbReference>
<dbReference type="KEGG" id="phu:Phum_PHUM536290"/>
<comment type="subcellular location">
    <subcellularLocation>
        <location evidence="1">Cytoplasm</location>
    </subcellularLocation>
</comment>
<dbReference type="PANTHER" id="PTHR15079:SF3">
    <property type="entry name" value="MYELOID DIFFERENTIATION PRIMARY RESPONSE PROTEIN MYD88"/>
    <property type="match status" value="1"/>
</dbReference>
<dbReference type="SUPFAM" id="SSF47986">
    <property type="entry name" value="DEATH domain"/>
    <property type="match status" value="1"/>
</dbReference>
<dbReference type="VEuPathDB" id="VectorBase:PHUM536290"/>
<dbReference type="Proteomes" id="UP000009046">
    <property type="component" value="Unassembled WGS sequence"/>
</dbReference>
<dbReference type="GO" id="GO:0043123">
    <property type="term" value="P:positive regulation of canonical NF-kappaB signal transduction"/>
    <property type="evidence" value="ECO:0007669"/>
    <property type="project" value="InterPro"/>
</dbReference>
<feature type="region of interest" description="Disordered" evidence="4">
    <location>
        <begin position="307"/>
        <end position="359"/>
    </location>
</feature>
<dbReference type="GO" id="GO:0034142">
    <property type="term" value="P:toll-like receptor 4 signaling pathway"/>
    <property type="evidence" value="ECO:0007669"/>
    <property type="project" value="TreeGrafter"/>
</dbReference>
<feature type="domain" description="TIR" evidence="6">
    <location>
        <begin position="149"/>
        <end position="281"/>
    </location>
</feature>
<dbReference type="EMBL" id="DS235853">
    <property type="protein sequence ID" value="EEB18826.1"/>
    <property type="molecule type" value="Genomic_DNA"/>
</dbReference>
<evidence type="ECO:0000313" key="7">
    <source>
        <dbReference type="EMBL" id="EEB18826.1"/>
    </source>
</evidence>
<evidence type="ECO:0000259" key="6">
    <source>
        <dbReference type="PROSITE" id="PS50104"/>
    </source>
</evidence>
<dbReference type="eggNOG" id="ENOG502QWKI">
    <property type="taxonomic scope" value="Eukaryota"/>
</dbReference>
<keyword evidence="9" id="KW-1185">Reference proteome</keyword>
<feature type="domain" description="Death" evidence="5">
    <location>
        <begin position="43"/>
        <end position="104"/>
    </location>
</feature>
<dbReference type="GO" id="GO:0005886">
    <property type="term" value="C:plasma membrane"/>
    <property type="evidence" value="ECO:0007669"/>
    <property type="project" value="TreeGrafter"/>
</dbReference>
<dbReference type="GO" id="GO:0008063">
    <property type="term" value="P:Toll signaling pathway"/>
    <property type="evidence" value="ECO:0007669"/>
    <property type="project" value="TreeGrafter"/>
</dbReference>
<dbReference type="GO" id="GO:0005737">
    <property type="term" value="C:cytoplasm"/>
    <property type="evidence" value="ECO:0007669"/>
    <property type="project" value="UniProtKB-SubCell"/>
</dbReference>
<evidence type="ECO:0000256" key="4">
    <source>
        <dbReference type="SAM" id="MobiDB-lite"/>
    </source>
</evidence>
<dbReference type="SUPFAM" id="SSF52200">
    <property type="entry name" value="Toll/Interleukin receptor TIR domain"/>
    <property type="match status" value="1"/>
</dbReference>
<dbReference type="Gene3D" id="1.10.533.10">
    <property type="entry name" value="Death Domain, Fas"/>
    <property type="match status" value="1"/>
</dbReference>